<evidence type="ECO:0000313" key="2">
    <source>
        <dbReference type="Proteomes" id="UP000245626"/>
    </source>
</evidence>
<keyword evidence="2" id="KW-1185">Reference proteome</keyword>
<protein>
    <submittedName>
        <fullName evidence="1">Uncharacterized protein</fullName>
    </submittedName>
</protein>
<reference evidence="1 2" key="1">
    <citation type="journal article" date="2018" name="Mol. Biol. Evol.">
        <title>Broad Genomic Sampling Reveals a Smut Pathogenic Ancestry of the Fungal Clade Ustilaginomycotina.</title>
        <authorList>
            <person name="Kijpornyongpan T."/>
            <person name="Mondo S.J."/>
            <person name="Barry K."/>
            <person name="Sandor L."/>
            <person name="Lee J."/>
            <person name="Lipzen A."/>
            <person name="Pangilinan J."/>
            <person name="LaButti K."/>
            <person name="Hainaut M."/>
            <person name="Henrissat B."/>
            <person name="Grigoriev I.V."/>
            <person name="Spatafora J.W."/>
            <person name="Aime M.C."/>
        </authorList>
    </citation>
    <scope>NUCLEOTIDE SEQUENCE [LARGE SCALE GENOMIC DNA]</scope>
    <source>
        <strain evidence="1 2">SA 807</strain>
    </source>
</reference>
<sequence>MGGSDERHRQAGSDCKQLTIHPHTRSDHRKPTRFKSILTEERQVAVSVFVVVFVVVVEGGGGEGVGSSWGETDFHPHGKSPSGSRRQMRASFNAGRILCGNSIHRRNAFASRERLDGSHAPFPIDSFMNAQRERSLTAVAGGESADGWLSRRKGKQRRRVALRCDLGLTSQASSRSVKFK</sequence>
<gene>
    <name evidence="1" type="ORF">IE53DRAFT_128787</name>
</gene>
<accession>A0ACD0NVB7</accession>
<dbReference type="EMBL" id="KZ820009">
    <property type="protein sequence ID" value="PWN49760.1"/>
    <property type="molecule type" value="Genomic_DNA"/>
</dbReference>
<evidence type="ECO:0000313" key="1">
    <source>
        <dbReference type="EMBL" id="PWN49760.1"/>
    </source>
</evidence>
<name>A0ACD0NVB7_9BASI</name>
<proteinExistence type="predicted"/>
<dbReference type="Proteomes" id="UP000245626">
    <property type="component" value="Unassembled WGS sequence"/>
</dbReference>
<organism evidence="1 2">
    <name type="scientific">Violaceomyces palustris</name>
    <dbReference type="NCBI Taxonomy" id="1673888"/>
    <lineage>
        <taxon>Eukaryota</taxon>
        <taxon>Fungi</taxon>
        <taxon>Dikarya</taxon>
        <taxon>Basidiomycota</taxon>
        <taxon>Ustilaginomycotina</taxon>
        <taxon>Ustilaginomycetes</taxon>
        <taxon>Violaceomycetales</taxon>
        <taxon>Violaceomycetaceae</taxon>
        <taxon>Violaceomyces</taxon>
    </lineage>
</organism>